<name>W2J2D5_PHYNI</name>
<evidence type="ECO:0000313" key="3">
    <source>
        <dbReference type="Proteomes" id="UP000053864"/>
    </source>
</evidence>
<feature type="compositionally biased region" description="Low complexity" evidence="1">
    <location>
        <begin position="1"/>
        <end position="14"/>
    </location>
</feature>
<feature type="region of interest" description="Disordered" evidence="1">
    <location>
        <begin position="78"/>
        <end position="103"/>
    </location>
</feature>
<dbReference type="Proteomes" id="UP000053864">
    <property type="component" value="Unassembled WGS sequence"/>
</dbReference>
<dbReference type="AlphaFoldDB" id="W2J2D5"/>
<evidence type="ECO:0000256" key="1">
    <source>
        <dbReference type="SAM" id="MobiDB-lite"/>
    </source>
</evidence>
<gene>
    <name evidence="2" type="ORF">L916_08773</name>
</gene>
<protein>
    <submittedName>
        <fullName evidence="2">Uncharacterized protein</fullName>
    </submittedName>
</protein>
<reference evidence="2 3" key="1">
    <citation type="submission" date="2013-11" db="EMBL/GenBank/DDBJ databases">
        <title>The Genome Sequence of Phytophthora parasitica CJ05E6.</title>
        <authorList>
            <consortium name="The Broad Institute Genomics Platform"/>
            <person name="Russ C."/>
            <person name="Tyler B."/>
            <person name="Panabieres F."/>
            <person name="Shan W."/>
            <person name="Tripathy S."/>
            <person name="Grunwald N."/>
            <person name="Machado M."/>
            <person name="Johnson C.S."/>
            <person name="Arredondo F."/>
            <person name="Hong C."/>
            <person name="Coffey M."/>
            <person name="Young S.K."/>
            <person name="Zeng Q."/>
            <person name="Gargeya S."/>
            <person name="Fitzgerald M."/>
            <person name="Abouelleil A."/>
            <person name="Alvarado L."/>
            <person name="Chapman S.B."/>
            <person name="Gainer-Dewar J."/>
            <person name="Goldberg J."/>
            <person name="Griggs A."/>
            <person name="Gujja S."/>
            <person name="Hansen M."/>
            <person name="Howarth C."/>
            <person name="Imamovic A."/>
            <person name="Ireland A."/>
            <person name="Larimer J."/>
            <person name="McCowan C."/>
            <person name="Murphy C."/>
            <person name="Pearson M."/>
            <person name="Poon T.W."/>
            <person name="Priest M."/>
            <person name="Roberts A."/>
            <person name="Saif S."/>
            <person name="Shea T."/>
            <person name="Sykes S."/>
            <person name="Wortman J."/>
            <person name="Nusbaum C."/>
            <person name="Birren B."/>
        </authorList>
    </citation>
    <scope>NUCLEOTIDE SEQUENCE [LARGE SCALE GENOMIC DNA]</scope>
    <source>
        <strain evidence="2 3">CJ05E6</strain>
    </source>
</reference>
<organism evidence="2 3">
    <name type="scientific">Phytophthora nicotianae</name>
    <name type="common">Potato buckeye rot agent</name>
    <name type="synonym">Phytophthora parasitica</name>
    <dbReference type="NCBI Taxonomy" id="4792"/>
    <lineage>
        <taxon>Eukaryota</taxon>
        <taxon>Sar</taxon>
        <taxon>Stramenopiles</taxon>
        <taxon>Oomycota</taxon>
        <taxon>Peronosporomycetes</taxon>
        <taxon>Peronosporales</taxon>
        <taxon>Peronosporaceae</taxon>
        <taxon>Phytophthora</taxon>
    </lineage>
</organism>
<feature type="region of interest" description="Disordered" evidence="1">
    <location>
        <begin position="1"/>
        <end position="25"/>
    </location>
</feature>
<sequence>MISVSLSLSSWLSSPRGGDCSSSKSFPSRATIVQLHGVHSNKLVSALRTLRLSLNPRLSAVLDIWFQLARARATRLENAATGQEATRINTGPSPKDNQRPCYN</sequence>
<accession>W2J2D5</accession>
<dbReference type="EMBL" id="KI672963">
    <property type="protein sequence ID" value="ETL39942.1"/>
    <property type="molecule type" value="Genomic_DNA"/>
</dbReference>
<feature type="compositionally biased region" description="Polar residues" evidence="1">
    <location>
        <begin position="80"/>
        <end position="92"/>
    </location>
</feature>
<evidence type="ECO:0000313" key="2">
    <source>
        <dbReference type="EMBL" id="ETL39942.1"/>
    </source>
</evidence>
<proteinExistence type="predicted"/>